<dbReference type="Proteomes" id="UP000569914">
    <property type="component" value="Unassembled WGS sequence"/>
</dbReference>
<feature type="domain" description="Methyltransferase" evidence="1">
    <location>
        <begin position="380"/>
        <end position="434"/>
    </location>
</feature>
<dbReference type="EMBL" id="JACCBU010000001">
    <property type="protein sequence ID" value="NYE75473.1"/>
    <property type="molecule type" value="Genomic_DNA"/>
</dbReference>
<dbReference type="GO" id="GO:0008168">
    <property type="term" value="F:methyltransferase activity"/>
    <property type="evidence" value="ECO:0007669"/>
    <property type="project" value="UniProtKB-KW"/>
</dbReference>
<name>A0A7Y9IFB2_9ACTN</name>
<evidence type="ECO:0000313" key="2">
    <source>
        <dbReference type="EMBL" id="NYE75473.1"/>
    </source>
</evidence>
<keyword evidence="3" id="KW-1185">Reference proteome</keyword>
<evidence type="ECO:0000259" key="1">
    <source>
        <dbReference type="Pfam" id="PF13847"/>
    </source>
</evidence>
<gene>
    <name evidence="2" type="ORF">BKA15_006802</name>
</gene>
<comment type="caution">
    <text evidence="2">The sequence shown here is derived from an EMBL/GenBank/DDBJ whole genome shotgun (WGS) entry which is preliminary data.</text>
</comment>
<dbReference type="AlphaFoldDB" id="A0A7Y9IFB2"/>
<keyword evidence="2" id="KW-0808">Transferase</keyword>
<dbReference type="GO" id="GO:0032259">
    <property type="term" value="P:methylation"/>
    <property type="evidence" value="ECO:0007669"/>
    <property type="project" value="UniProtKB-KW"/>
</dbReference>
<reference evidence="2 3" key="1">
    <citation type="submission" date="2020-07" db="EMBL/GenBank/DDBJ databases">
        <title>Sequencing the genomes of 1000 actinobacteria strains.</title>
        <authorList>
            <person name="Klenk H.-P."/>
        </authorList>
    </citation>
    <scope>NUCLEOTIDE SEQUENCE [LARGE SCALE GENOMIC DNA]</scope>
    <source>
        <strain evidence="2 3">DSM 22083</strain>
    </source>
</reference>
<dbReference type="Gene3D" id="3.40.50.150">
    <property type="entry name" value="Vaccinia Virus protein VP39"/>
    <property type="match status" value="1"/>
</dbReference>
<sequence length="551" mass="60912">MSQRSRTLRTLLGGVRRRIGRDRTAAGHPAERALVETFTKQEIAGWLLLPPDAPECRVSLWLNDIAATEVVAHPEPDTVGGLQRRRFRFVLYDFWRFARTTDTISVRYDERPVLLAARKSYGYRPKIDGRSTPEELITLLRTGHIFGQGGKIQLGKIIDTGWQDQVLRLHDAVHRHLEAEFGLRTFLGYGTLLGYVRDHGFIDHDRDFDGAYLSRHTDPAAAAEQLITVAESLIRKGFQVIPKASCLAIKDLDSGAAQIDLFHLVGRPDGTVGFPFGSVGSAPVPVSAIEPLQPATLAGRPVLVPADPTAIVEHLYGPGWRVPDPGFSWLTARTTRESRALLDHDQQDRLYWTDFYARPELLPPSSFAPWVLDHPELPDRVVDLGCGDGRDSPVLAGDGRTVIGIDRIPAAVALARSRTEEASFVEADLNDGDALADLLGRARGASGAPLLHYARGLAGTLPEPAWLTLLDRLAATGRPGDLLALELRIDADRNRPKANFRSFRRFPPPAEVITQLTDRGWTILDREDGTGLSPYRTEDPALLRLLATRRQ</sequence>
<evidence type="ECO:0000313" key="3">
    <source>
        <dbReference type="Proteomes" id="UP000569914"/>
    </source>
</evidence>
<dbReference type="RefSeq" id="WP_179757968.1">
    <property type="nucleotide sequence ID" value="NZ_JACCBU010000001.1"/>
</dbReference>
<dbReference type="SUPFAM" id="SSF53335">
    <property type="entry name" value="S-adenosyl-L-methionine-dependent methyltransferases"/>
    <property type="match status" value="1"/>
</dbReference>
<organism evidence="2 3">
    <name type="scientific">Microlunatus parietis</name>
    <dbReference type="NCBI Taxonomy" id="682979"/>
    <lineage>
        <taxon>Bacteria</taxon>
        <taxon>Bacillati</taxon>
        <taxon>Actinomycetota</taxon>
        <taxon>Actinomycetes</taxon>
        <taxon>Propionibacteriales</taxon>
        <taxon>Propionibacteriaceae</taxon>
        <taxon>Microlunatus</taxon>
    </lineage>
</organism>
<accession>A0A7Y9IFB2</accession>
<dbReference type="CDD" id="cd02440">
    <property type="entry name" value="AdoMet_MTases"/>
    <property type="match status" value="1"/>
</dbReference>
<dbReference type="InterPro" id="IPR025714">
    <property type="entry name" value="Methyltranfer_dom"/>
</dbReference>
<protein>
    <submittedName>
        <fullName evidence="2">SAM-dependent methyltransferase</fullName>
    </submittedName>
</protein>
<keyword evidence="2" id="KW-0489">Methyltransferase</keyword>
<dbReference type="InterPro" id="IPR029063">
    <property type="entry name" value="SAM-dependent_MTases_sf"/>
</dbReference>
<proteinExistence type="predicted"/>
<dbReference type="Pfam" id="PF13847">
    <property type="entry name" value="Methyltransf_31"/>
    <property type="match status" value="1"/>
</dbReference>